<protein>
    <recommendedName>
        <fullName evidence="1">C-type lectin domain-containing protein</fullName>
    </recommendedName>
</protein>
<proteinExistence type="predicted"/>
<name>A0A672HKU3_SALFA</name>
<dbReference type="InterPro" id="IPR001304">
    <property type="entry name" value="C-type_lectin-like"/>
</dbReference>
<reference evidence="2" key="1">
    <citation type="submission" date="2019-06" db="EMBL/GenBank/DDBJ databases">
        <authorList>
            <consortium name="Wellcome Sanger Institute Data Sharing"/>
        </authorList>
    </citation>
    <scope>NUCLEOTIDE SEQUENCE [LARGE SCALE GENOMIC DNA]</scope>
</reference>
<evidence type="ECO:0000313" key="3">
    <source>
        <dbReference type="Proteomes" id="UP000472267"/>
    </source>
</evidence>
<dbReference type="SMART" id="SM00034">
    <property type="entry name" value="CLECT"/>
    <property type="match status" value="1"/>
</dbReference>
<dbReference type="Ensembl" id="ENSSFAT00005030642.1">
    <property type="protein sequence ID" value="ENSSFAP00005029554.1"/>
    <property type="gene ID" value="ENSSFAG00005015019.1"/>
</dbReference>
<dbReference type="Proteomes" id="UP000472267">
    <property type="component" value="Chromosome 22"/>
</dbReference>
<sequence length="150" mass="17368">MWFSTLFFRMIPNPVLHGITGAATPSAAPLEEKNTKLQRGGCPPFWYGFNDRCYRYVAAHRTWIDAERHCVSLGANLVSIHRVQEHEFVRLLIANFDLSHGVDFVFWSPREPNNHRGESCVETNWAETKRSELCCAQFHVEKDCQLFEIL</sequence>
<keyword evidence="3" id="KW-1185">Reference proteome</keyword>
<reference evidence="2" key="2">
    <citation type="submission" date="2025-05" db="UniProtKB">
        <authorList>
            <consortium name="Ensembl"/>
        </authorList>
    </citation>
    <scope>IDENTIFICATION</scope>
</reference>
<dbReference type="InterPro" id="IPR050111">
    <property type="entry name" value="C-type_lectin/snaclec_domain"/>
</dbReference>
<evidence type="ECO:0000259" key="1">
    <source>
        <dbReference type="PROSITE" id="PS50041"/>
    </source>
</evidence>
<evidence type="ECO:0000313" key="2">
    <source>
        <dbReference type="Ensembl" id="ENSSFAP00005029554.1"/>
    </source>
</evidence>
<dbReference type="SUPFAM" id="SSF56436">
    <property type="entry name" value="C-type lectin-like"/>
    <property type="match status" value="1"/>
</dbReference>
<dbReference type="InterPro" id="IPR016187">
    <property type="entry name" value="CTDL_fold"/>
</dbReference>
<dbReference type="Gene3D" id="3.10.100.10">
    <property type="entry name" value="Mannose-Binding Protein A, subunit A"/>
    <property type="match status" value="1"/>
</dbReference>
<organism evidence="2 3">
    <name type="scientific">Salarias fasciatus</name>
    <name type="common">Jewelled blenny</name>
    <name type="synonym">Blennius fasciatus</name>
    <dbReference type="NCBI Taxonomy" id="181472"/>
    <lineage>
        <taxon>Eukaryota</taxon>
        <taxon>Metazoa</taxon>
        <taxon>Chordata</taxon>
        <taxon>Craniata</taxon>
        <taxon>Vertebrata</taxon>
        <taxon>Euteleostomi</taxon>
        <taxon>Actinopterygii</taxon>
        <taxon>Neopterygii</taxon>
        <taxon>Teleostei</taxon>
        <taxon>Neoteleostei</taxon>
        <taxon>Acanthomorphata</taxon>
        <taxon>Ovalentaria</taxon>
        <taxon>Blenniimorphae</taxon>
        <taxon>Blenniiformes</taxon>
        <taxon>Blennioidei</taxon>
        <taxon>Blenniidae</taxon>
        <taxon>Salariinae</taxon>
        <taxon>Salarias</taxon>
    </lineage>
</organism>
<dbReference type="AlphaFoldDB" id="A0A672HKU3"/>
<dbReference type="PANTHER" id="PTHR22803">
    <property type="entry name" value="MANNOSE, PHOSPHOLIPASE, LECTIN RECEPTOR RELATED"/>
    <property type="match status" value="1"/>
</dbReference>
<dbReference type="Ensembl" id="ENSSFAT00005029952.1">
    <property type="protein sequence ID" value="ENSSFAP00005028887.1"/>
    <property type="gene ID" value="ENSSFAG00005014685.1"/>
</dbReference>
<dbReference type="InterPro" id="IPR016186">
    <property type="entry name" value="C-type_lectin-like/link_sf"/>
</dbReference>
<feature type="domain" description="C-type lectin" evidence="1">
    <location>
        <begin position="49"/>
        <end position="125"/>
    </location>
</feature>
<accession>A0A672HKU3</accession>
<dbReference type="PROSITE" id="PS50041">
    <property type="entry name" value="C_TYPE_LECTIN_2"/>
    <property type="match status" value="1"/>
</dbReference>